<dbReference type="Proteomes" id="UP001556098">
    <property type="component" value="Unassembled WGS sequence"/>
</dbReference>
<accession>A0ABV3RM90</accession>
<evidence type="ECO:0000313" key="2">
    <source>
        <dbReference type="Proteomes" id="UP001556098"/>
    </source>
</evidence>
<reference evidence="1 2" key="1">
    <citation type="submission" date="2024-07" db="EMBL/GenBank/DDBJ databases">
        <title>Marimonas sp.nov., isolated from tidal-flat sediment.</title>
        <authorList>
            <person name="Jayan J.N."/>
            <person name="Lee S.S."/>
        </authorList>
    </citation>
    <scope>NUCLEOTIDE SEQUENCE [LARGE SCALE GENOMIC DNA]</scope>
    <source>
        <strain evidence="1 2">MJW-29</strain>
    </source>
</reference>
<gene>
    <name evidence="1" type="ORF">AB2B41_08715</name>
</gene>
<proteinExistence type="predicted"/>
<dbReference type="RefSeq" id="WP_367877388.1">
    <property type="nucleotide sequence ID" value="NZ_JBFNXX010000005.1"/>
</dbReference>
<name>A0ABV3RM90_9RHOB</name>
<dbReference type="InterPro" id="IPR018666">
    <property type="entry name" value="DUF2125"/>
</dbReference>
<comment type="caution">
    <text evidence="1">The sequence shown here is derived from an EMBL/GenBank/DDBJ whole genome shotgun (WGS) entry which is preliminary data.</text>
</comment>
<sequence>MRRLVWIVVVLAVLWCGWWWVSAQRLERGITDTLVALEAEGWRTELGGVAVSGFPGALEATVTNVALSDDLTGTGLAIDRFDLSAPAYWPGDMTLSVPDRPVVLIRPTGPLFLHPKDAAAVLSLHPGPSLELVTLSATSAGWALETPEGNVLSATELRFGLTQDAEARETYKIELAAASFVPGEVIRTAMALPDGWPQAFEAFWVDVRVTFDRPLDRRSLDERVPQLRQIAILEWDLAWGDLRATAEGAVQFDAGGVPQGEVLLRVERWRDILDRAATAGVVDAGQRVQVELVLNALANLGGSTETLNLPVAFRGGEMFLGPILLGPAPRLVLN</sequence>
<dbReference type="Pfam" id="PF09898">
    <property type="entry name" value="DUF2125"/>
    <property type="match status" value="1"/>
</dbReference>
<keyword evidence="2" id="KW-1185">Reference proteome</keyword>
<evidence type="ECO:0000313" key="1">
    <source>
        <dbReference type="EMBL" id="MEW9919683.1"/>
    </source>
</evidence>
<organism evidence="1 2">
    <name type="scientific">Sulfitobacter sediminis</name>
    <dbReference type="NCBI Taxonomy" id="3234186"/>
    <lineage>
        <taxon>Bacteria</taxon>
        <taxon>Pseudomonadati</taxon>
        <taxon>Pseudomonadota</taxon>
        <taxon>Alphaproteobacteria</taxon>
        <taxon>Rhodobacterales</taxon>
        <taxon>Roseobacteraceae</taxon>
        <taxon>Sulfitobacter</taxon>
    </lineage>
</organism>
<protein>
    <submittedName>
        <fullName evidence="1">DUF2125 domain-containing protein</fullName>
    </submittedName>
</protein>
<dbReference type="EMBL" id="JBFNXX010000005">
    <property type="protein sequence ID" value="MEW9919683.1"/>
    <property type="molecule type" value="Genomic_DNA"/>
</dbReference>